<comment type="caution">
    <text evidence="1">The sequence shown here is derived from an EMBL/GenBank/DDBJ whole genome shotgun (WGS) entry which is preliminary data.</text>
</comment>
<sequence length="135" mass="15099">PSASYRYSRFSENYDTLFYGFSRGYGTWFQGEVAGNYAGPFNSNSRIQNVTLKVSPLGNLNVGAMYFNYDTIDRNLGNTDGHEVDLYAEWHVNDHLTVMPLVGIYQPDKSAENGGTQLGNNDRNVYAQVVFATGF</sequence>
<evidence type="ECO:0000313" key="1">
    <source>
        <dbReference type="EMBL" id="PYY66916.1"/>
    </source>
</evidence>
<feature type="non-terminal residue" evidence="1">
    <location>
        <position position="1"/>
    </location>
</feature>
<accession>A0A2W0EEG8</accession>
<protein>
    <recommendedName>
        <fullName evidence="3">Alginate export domain-containing protein</fullName>
    </recommendedName>
</protein>
<reference evidence="1 2" key="1">
    <citation type="journal article" date="2018" name="Appl. Microbiol. Biotechnol.">
        <title>Characterization of the caprolactam degradation pathway in Pseudomonas jessenii using mass spectrometry-based proteomics.</title>
        <authorList>
            <person name="Otzen M."/>
            <person name="Palacio C."/>
            <person name="Janssen D.B."/>
        </authorList>
    </citation>
    <scope>NUCLEOTIDE SEQUENCE [LARGE SCALE GENOMIC DNA]</scope>
    <source>
        <strain evidence="1 2">GO3</strain>
    </source>
</reference>
<dbReference type="AlphaFoldDB" id="A0A2W0EEG8"/>
<proteinExistence type="predicted"/>
<organism evidence="1 2">
    <name type="scientific">Pseudomonas jessenii</name>
    <dbReference type="NCBI Taxonomy" id="77298"/>
    <lineage>
        <taxon>Bacteria</taxon>
        <taxon>Pseudomonadati</taxon>
        <taxon>Pseudomonadota</taxon>
        <taxon>Gammaproteobacteria</taxon>
        <taxon>Pseudomonadales</taxon>
        <taxon>Pseudomonadaceae</taxon>
        <taxon>Pseudomonas</taxon>
    </lineage>
</organism>
<evidence type="ECO:0000313" key="2">
    <source>
        <dbReference type="Proteomes" id="UP000247437"/>
    </source>
</evidence>
<name>A0A2W0EEG8_PSEJE</name>
<evidence type="ECO:0008006" key="3">
    <source>
        <dbReference type="Google" id="ProtNLM"/>
    </source>
</evidence>
<dbReference type="Proteomes" id="UP000247437">
    <property type="component" value="Unassembled WGS sequence"/>
</dbReference>
<gene>
    <name evidence="1" type="ORF">CRX42_29775</name>
</gene>
<dbReference type="EMBL" id="PDLL01000647">
    <property type="protein sequence ID" value="PYY66916.1"/>
    <property type="molecule type" value="Genomic_DNA"/>
</dbReference>